<evidence type="ECO:0000313" key="2">
    <source>
        <dbReference type="EMBL" id="CAG9837352.1"/>
    </source>
</evidence>
<name>A0A9N9T7S0_DIABA</name>
<reference evidence="2" key="1">
    <citation type="submission" date="2022-01" db="EMBL/GenBank/DDBJ databases">
        <authorList>
            <person name="King R."/>
        </authorList>
    </citation>
    <scope>NUCLEOTIDE SEQUENCE</scope>
</reference>
<gene>
    <name evidence="2" type="ORF">DIABBA_LOCUS10342</name>
</gene>
<dbReference type="Proteomes" id="UP001153709">
    <property type="component" value="Chromosome 7"/>
</dbReference>
<dbReference type="InterPro" id="IPR000477">
    <property type="entry name" value="RT_dom"/>
</dbReference>
<dbReference type="EMBL" id="OU898282">
    <property type="protein sequence ID" value="CAG9837352.1"/>
    <property type="molecule type" value="Genomic_DNA"/>
</dbReference>
<dbReference type="AlphaFoldDB" id="A0A9N9T7S0"/>
<organism evidence="2 3">
    <name type="scientific">Diabrotica balteata</name>
    <name type="common">Banded cucumber beetle</name>
    <dbReference type="NCBI Taxonomy" id="107213"/>
    <lineage>
        <taxon>Eukaryota</taxon>
        <taxon>Metazoa</taxon>
        <taxon>Ecdysozoa</taxon>
        <taxon>Arthropoda</taxon>
        <taxon>Hexapoda</taxon>
        <taxon>Insecta</taxon>
        <taxon>Pterygota</taxon>
        <taxon>Neoptera</taxon>
        <taxon>Endopterygota</taxon>
        <taxon>Coleoptera</taxon>
        <taxon>Polyphaga</taxon>
        <taxon>Cucujiformia</taxon>
        <taxon>Chrysomeloidea</taxon>
        <taxon>Chrysomelidae</taxon>
        <taxon>Galerucinae</taxon>
        <taxon>Diabroticina</taxon>
        <taxon>Diabroticites</taxon>
        <taxon>Diabrotica</taxon>
    </lineage>
</organism>
<proteinExistence type="predicted"/>
<keyword evidence="3" id="KW-1185">Reference proteome</keyword>
<feature type="domain" description="Reverse transcriptase" evidence="1">
    <location>
        <begin position="1"/>
        <end position="96"/>
    </location>
</feature>
<sequence>MSQPLKHIEECILINGKRLNNIRYSDDTILFADILEGLQTLVTQLWRISQEYGLDFNIKKTKYMVISKKYITSSQLLVDQQQILQVPHYYYLGTTINDQWDHSVEIKQRIEKARSAFVRMSKIFKSHDLPLKTKICLLRCYVFTVLLYGVESWTLTEASMGKLEAFDMWCYRRILTISWVSRVTNEVLRRMDKTCEIISTVKQRKLEYLGHIMRNDHRYNLLQLILQGKVYGKRGPGRKRI</sequence>
<evidence type="ECO:0000313" key="3">
    <source>
        <dbReference type="Proteomes" id="UP001153709"/>
    </source>
</evidence>
<protein>
    <recommendedName>
        <fullName evidence="1">Reverse transcriptase domain-containing protein</fullName>
    </recommendedName>
</protein>
<dbReference type="PROSITE" id="PS50878">
    <property type="entry name" value="RT_POL"/>
    <property type="match status" value="1"/>
</dbReference>
<dbReference type="PANTHER" id="PTHR47027">
    <property type="entry name" value="REVERSE TRANSCRIPTASE DOMAIN-CONTAINING PROTEIN"/>
    <property type="match status" value="1"/>
</dbReference>
<dbReference type="PANTHER" id="PTHR47027:SF8">
    <property type="entry name" value="RIBONUCLEASE H"/>
    <property type="match status" value="1"/>
</dbReference>
<evidence type="ECO:0000259" key="1">
    <source>
        <dbReference type="PROSITE" id="PS50878"/>
    </source>
</evidence>
<dbReference type="OrthoDB" id="425681at2759"/>
<accession>A0A9N9T7S0</accession>